<accession>A0A2U9ICV7</accession>
<proteinExistence type="predicted"/>
<evidence type="ECO:0000313" key="1">
    <source>
        <dbReference type="EMBL" id="AWR93861.1"/>
    </source>
</evidence>
<evidence type="ECO:0000313" key="2">
    <source>
        <dbReference type="Proteomes" id="UP000248044"/>
    </source>
</evidence>
<protein>
    <submittedName>
        <fullName evidence="1">Uncharacterized protein</fullName>
    </submittedName>
</protein>
<dbReference type="OrthoDB" id="33325at2157"/>
<dbReference type="KEGG" id="abri:DFR85_03740"/>
<organism evidence="1 2">
    <name type="scientific">Acidianus brierleyi</name>
    <dbReference type="NCBI Taxonomy" id="41673"/>
    <lineage>
        <taxon>Archaea</taxon>
        <taxon>Thermoproteota</taxon>
        <taxon>Thermoprotei</taxon>
        <taxon>Sulfolobales</taxon>
        <taxon>Sulfolobaceae</taxon>
        <taxon>Acidianus</taxon>
    </lineage>
</organism>
<dbReference type="Proteomes" id="UP000248044">
    <property type="component" value="Chromosome"/>
</dbReference>
<keyword evidence="2" id="KW-1185">Reference proteome</keyword>
<dbReference type="GeneID" id="36831238"/>
<dbReference type="RefSeq" id="WP_110269745.1">
    <property type="nucleotide sequence ID" value="NZ_CP029289.2"/>
</dbReference>
<dbReference type="AlphaFoldDB" id="A0A2U9ICV7"/>
<name>A0A2U9ICV7_9CREN</name>
<sequence length="157" mass="18552">MGNSLCFEVKREITEKPTLIMLNRDLFRKITENEIYLKVLSYPDFKVAGVSKSYYYYALEKLKEINLIRDRKINFKLVVSYFYDNKNQLIKIDPAFIFIGKNLMYVFDSRRRCNMDYELLVDLGIEDGRNTNLCKKVKKALSNMINEYLTTGVINVI</sequence>
<dbReference type="EMBL" id="CP029289">
    <property type="protein sequence ID" value="AWR93861.1"/>
    <property type="molecule type" value="Genomic_DNA"/>
</dbReference>
<gene>
    <name evidence="1" type="ORF">DFR85_03740</name>
</gene>
<reference evidence="1 2" key="1">
    <citation type="submission" date="2018-05" db="EMBL/GenBank/DDBJ databases">
        <title>Complete Genome Sequences of Extremely Thermoacidophilic, Metal-Mobilizing Type-Strain Members of the Archaeal Family Sulfolobaceae: Acidianus brierleyi DSM-1651T, Acidianus sulfidivorans DSM-18786T, Metallosphaera hakonensis DSM-7519T, and Metallosphaera prunae DSM-10039T.</title>
        <authorList>
            <person name="Counts J.A."/>
            <person name="Kelly R.M."/>
        </authorList>
    </citation>
    <scope>NUCLEOTIDE SEQUENCE [LARGE SCALE GENOMIC DNA]</scope>
    <source>
        <strain evidence="1 2">DSM 1651</strain>
    </source>
</reference>